<reference evidence="1" key="1">
    <citation type="submission" date="2021-01" db="EMBL/GenBank/DDBJ databases">
        <authorList>
            <consortium name="Genoscope - CEA"/>
            <person name="William W."/>
        </authorList>
    </citation>
    <scope>NUCLEOTIDE SEQUENCE</scope>
</reference>
<sequence>MKNGPWEIWFQNNSENYSKELMKQLKQYFRGFGKDDEQQEGSRKIRK</sequence>
<gene>
    <name evidence="1" type="ORF">PSON_ATCC_30995.1.T1860049</name>
</gene>
<protein>
    <submittedName>
        <fullName evidence="1">Uncharacterized protein</fullName>
    </submittedName>
</protein>
<comment type="caution">
    <text evidence="1">The sequence shown here is derived from an EMBL/GenBank/DDBJ whole genome shotgun (WGS) entry which is preliminary data.</text>
</comment>
<evidence type="ECO:0000313" key="1">
    <source>
        <dbReference type="EMBL" id="CAD8128360.1"/>
    </source>
</evidence>
<dbReference type="AlphaFoldDB" id="A0A8S1RMP7"/>
<dbReference type="EMBL" id="CAJJDN010000186">
    <property type="protein sequence ID" value="CAD8128360.1"/>
    <property type="molecule type" value="Genomic_DNA"/>
</dbReference>
<proteinExistence type="predicted"/>
<evidence type="ECO:0000313" key="2">
    <source>
        <dbReference type="Proteomes" id="UP000692954"/>
    </source>
</evidence>
<keyword evidence="2" id="KW-1185">Reference proteome</keyword>
<accession>A0A8S1RMP7</accession>
<name>A0A8S1RMP7_9CILI</name>
<dbReference type="Proteomes" id="UP000692954">
    <property type="component" value="Unassembled WGS sequence"/>
</dbReference>
<organism evidence="1 2">
    <name type="scientific">Paramecium sonneborni</name>
    <dbReference type="NCBI Taxonomy" id="65129"/>
    <lineage>
        <taxon>Eukaryota</taxon>
        <taxon>Sar</taxon>
        <taxon>Alveolata</taxon>
        <taxon>Ciliophora</taxon>
        <taxon>Intramacronucleata</taxon>
        <taxon>Oligohymenophorea</taxon>
        <taxon>Peniculida</taxon>
        <taxon>Parameciidae</taxon>
        <taxon>Paramecium</taxon>
    </lineage>
</organism>